<gene>
    <name evidence="14" type="ORF">JL102_01195</name>
</gene>
<dbReference type="InterPro" id="IPR005467">
    <property type="entry name" value="His_kinase_dom"/>
</dbReference>
<dbReference type="SUPFAM" id="SSF47384">
    <property type="entry name" value="Homodimeric domain of signal transducing histidine kinase"/>
    <property type="match status" value="1"/>
</dbReference>
<dbReference type="Proteomes" id="UP000659388">
    <property type="component" value="Unassembled WGS sequence"/>
</dbReference>
<evidence type="ECO:0000313" key="14">
    <source>
        <dbReference type="EMBL" id="MBL3654727.1"/>
    </source>
</evidence>
<dbReference type="PANTHER" id="PTHR45453">
    <property type="entry name" value="PHOSPHATE REGULON SENSOR PROTEIN PHOR"/>
    <property type="match status" value="1"/>
</dbReference>
<evidence type="ECO:0000256" key="3">
    <source>
        <dbReference type="ARBA" id="ARBA00012438"/>
    </source>
</evidence>
<keyword evidence="8 14" id="KW-0418">Kinase</keyword>
<dbReference type="InterPro" id="IPR050351">
    <property type="entry name" value="BphY/WalK/GraS-like"/>
</dbReference>
<dbReference type="EC" id="2.7.13.3" evidence="3"/>
<accession>A0A937F4H8</accession>
<dbReference type="InterPro" id="IPR003594">
    <property type="entry name" value="HATPase_dom"/>
</dbReference>
<keyword evidence="15" id="KW-1185">Reference proteome</keyword>
<feature type="transmembrane region" description="Helical" evidence="12">
    <location>
        <begin position="5"/>
        <end position="27"/>
    </location>
</feature>
<dbReference type="Gene3D" id="3.30.565.10">
    <property type="entry name" value="Histidine kinase-like ATPase, C-terminal domain"/>
    <property type="match status" value="1"/>
</dbReference>
<keyword evidence="6" id="KW-0808">Transferase</keyword>
<dbReference type="Pfam" id="PF02518">
    <property type="entry name" value="HATPase_c"/>
    <property type="match status" value="1"/>
</dbReference>
<feature type="transmembrane region" description="Helical" evidence="12">
    <location>
        <begin position="229"/>
        <end position="255"/>
    </location>
</feature>
<keyword evidence="12" id="KW-0812">Transmembrane</keyword>
<evidence type="ECO:0000256" key="7">
    <source>
        <dbReference type="ARBA" id="ARBA00022741"/>
    </source>
</evidence>
<dbReference type="Gene3D" id="1.10.287.130">
    <property type="match status" value="1"/>
</dbReference>
<dbReference type="GO" id="GO:0000155">
    <property type="term" value="F:phosphorelay sensor kinase activity"/>
    <property type="evidence" value="ECO:0007669"/>
    <property type="project" value="InterPro"/>
</dbReference>
<comment type="caution">
    <text evidence="14">The sequence shown here is derived from an EMBL/GenBank/DDBJ whole genome shotgun (WGS) entry which is preliminary data.</text>
</comment>
<keyword evidence="5" id="KW-0597">Phosphoprotein</keyword>
<keyword evidence="7" id="KW-0547">Nucleotide-binding</keyword>
<dbReference type="RefSeq" id="WP_202241804.1">
    <property type="nucleotide sequence ID" value="NZ_JAESIY010000001.1"/>
</dbReference>
<name>A0A937F4H8_9BACT</name>
<dbReference type="InterPro" id="IPR036097">
    <property type="entry name" value="HisK_dim/P_sf"/>
</dbReference>
<evidence type="ECO:0000256" key="11">
    <source>
        <dbReference type="ARBA" id="ARBA00023136"/>
    </source>
</evidence>
<keyword evidence="4" id="KW-1003">Cell membrane</keyword>
<dbReference type="SMART" id="SM00387">
    <property type="entry name" value="HATPase_c"/>
    <property type="match status" value="1"/>
</dbReference>
<feature type="domain" description="Histidine kinase" evidence="13">
    <location>
        <begin position="270"/>
        <end position="489"/>
    </location>
</feature>
<dbReference type="Pfam" id="PF00512">
    <property type="entry name" value="HisKA"/>
    <property type="match status" value="1"/>
</dbReference>
<comment type="catalytic activity">
    <reaction evidence="1">
        <text>ATP + protein L-histidine = ADP + protein N-phospho-L-histidine.</text>
        <dbReference type="EC" id="2.7.13.3"/>
    </reaction>
</comment>
<dbReference type="GO" id="GO:0016036">
    <property type="term" value="P:cellular response to phosphate starvation"/>
    <property type="evidence" value="ECO:0007669"/>
    <property type="project" value="TreeGrafter"/>
</dbReference>
<keyword evidence="12" id="KW-1133">Transmembrane helix</keyword>
<dbReference type="SMART" id="SM00388">
    <property type="entry name" value="HisKA"/>
    <property type="match status" value="1"/>
</dbReference>
<evidence type="ECO:0000256" key="6">
    <source>
        <dbReference type="ARBA" id="ARBA00022679"/>
    </source>
</evidence>
<keyword evidence="10" id="KW-0902">Two-component regulatory system</keyword>
<evidence type="ECO:0000256" key="1">
    <source>
        <dbReference type="ARBA" id="ARBA00000085"/>
    </source>
</evidence>
<evidence type="ECO:0000256" key="8">
    <source>
        <dbReference type="ARBA" id="ARBA00022777"/>
    </source>
</evidence>
<dbReference type="FunFam" id="3.30.565.10:FF:000023">
    <property type="entry name" value="PAS domain-containing sensor histidine kinase"/>
    <property type="match status" value="1"/>
</dbReference>
<dbReference type="EMBL" id="JAESIY010000001">
    <property type="protein sequence ID" value="MBL3654727.1"/>
    <property type="molecule type" value="Genomic_DNA"/>
</dbReference>
<dbReference type="InterPro" id="IPR003661">
    <property type="entry name" value="HisK_dim/P_dom"/>
</dbReference>
<dbReference type="SUPFAM" id="SSF55874">
    <property type="entry name" value="ATPase domain of HSP90 chaperone/DNA topoisomerase II/histidine kinase"/>
    <property type="match status" value="1"/>
</dbReference>
<evidence type="ECO:0000313" key="15">
    <source>
        <dbReference type="Proteomes" id="UP000659388"/>
    </source>
</evidence>
<proteinExistence type="predicted"/>
<evidence type="ECO:0000256" key="10">
    <source>
        <dbReference type="ARBA" id="ARBA00023012"/>
    </source>
</evidence>
<evidence type="ECO:0000256" key="12">
    <source>
        <dbReference type="SAM" id="Phobius"/>
    </source>
</evidence>
<dbReference type="InterPro" id="IPR036890">
    <property type="entry name" value="HATPase_C_sf"/>
</dbReference>
<protein>
    <recommendedName>
        <fullName evidence="3">histidine kinase</fullName>
        <ecNumber evidence="3">2.7.13.3</ecNumber>
    </recommendedName>
</protein>
<evidence type="ECO:0000256" key="2">
    <source>
        <dbReference type="ARBA" id="ARBA00004236"/>
    </source>
</evidence>
<dbReference type="CDD" id="cd00075">
    <property type="entry name" value="HATPase"/>
    <property type="match status" value="1"/>
</dbReference>
<comment type="subcellular location">
    <subcellularLocation>
        <location evidence="2">Cell membrane</location>
    </subcellularLocation>
</comment>
<dbReference type="AlphaFoldDB" id="A0A937F4H8"/>
<reference evidence="14" key="1">
    <citation type="submission" date="2021-01" db="EMBL/GenBank/DDBJ databases">
        <title>Fulvivirga kasyanovii gen. nov., sp nov., a novel member of the phylum Bacteroidetes isolated from seawater in a mussel farm.</title>
        <authorList>
            <person name="Zhao L.-H."/>
            <person name="Wang Z.-J."/>
        </authorList>
    </citation>
    <scope>NUCLEOTIDE SEQUENCE</scope>
    <source>
        <strain evidence="14">2943</strain>
    </source>
</reference>
<sequence length="491" mass="56628">MKKHIIWIVISLMSVALIGLTSFQVYWINNALKLNQKQFEQKVQQSLQLVSQRLEKKDAYDFTHNILRVYPGVVSQSTRRFESSSGNYNEDSSEVTNPSYYWGHHAFWFNIINPDLRSENQLLRKSEMVNVVVEEMFGRKRSIHERVNPDILESMLDKEFFERGIELNYDFAVWNPYMDSVLYTNTNNDIKKVKHSPLRARLFPNDILGSTHYLTVNFPDESAFLFREIWATLATSVVFILLIIGCFTYAIYTIIRQKKLSEMKNDFINNMTHELKTPIATVGLACEALHEKEMRQNDSILLRYLDVIKDENNRLATQVEKVLQSALLDKPSFQIKNTDLKLHDLIENVVSKIRVPLEAKSGEVELKLNASNDNILGDYEHLSHVVLNLLDNAMKYSPDKPFINISTFNIQDGIIIEISDQGKGMKQEELKRIFDKFYRVHTGDRHDVKGFGLGLSYVKSIVNMHGGDISVRSVLGQGSTFSIFLPFKNGE</sequence>
<organism evidence="14 15">
    <name type="scientific">Fulvivirga sediminis</name>
    <dbReference type="NCBI Taxonomy" id="2803949"/>
    <lineage>
        <taxon>Bacteria</taxon>
        <taxon>Pseudomonadati</taxon>
        <taxon>Bacteroidota</taxon>
        <taxon>Cytophagia</taxon>
        <taxon>Cytophagales</taxon>
        <taxon>Fulvivirgaceae</taxon>
        <taxon>Fulvivirga</taxon>
    </lineage>
</organism>
<keyword evidence="11 12" id="KW-0472">Membrane</keyword>
<dbReference type="PRINTS" id="PR00344">
    <property type="entry name" value="BCTRLSENSOR"/>
</dbReference>
<evidence type="ECO:0000259" key="13">
    <source>
        <dbReference type="PROSITE" id="PS50109"/>
    </source>
</evidence>
<dbReference type="PANTHER" id="PTHR45453:SF1">
    <property type="entry name" value="PHOSPHATE REGULON SENSOR PROTEIN PHOR"/>
    <property type="match status" value="1"/>
</dbReference>
<dbReference type="GO" id="GO:0005886">
    <property type="term" value="C:plasma membrane"/>
    <property type="evidence" value="ECO:0007669"/>
    <property type="project" value="UniProtKB-SubCell"/>
</dbReference>
<dbReference type="InterPro" id="IPR004358">
    <property type="entry name" value="Sig_transdc_His_kin-like_C"/>
</dbReference>
<dbReference type="GO" id="GO:0005524">
    <property type="term" value="F:ATP binding"/>
    <property type="evidence" value="ECO:0007669"/>
    <property type="project" value="UniProtKB-KW"/>
</dbReference>
<dbReference type="GO" id="GO:0004721">
    <property type="term" value="F:phosphoprotein phosphatase activity"/>
    <property type="evidence" value="ECO:0007669"/>
    <property type="project" value="TreeGrafter"/>
</dbReference>
<evidence type="ECO:0000256" key="9">
    <source>
        <dbReference type="ARBA" id="ARBA00022840"/>
    </source>
</evidence>
<evidence type="ECO:0000256" key="4">
    <source>
        <dbReference type="ARBA" id="ARBA00022475"/>
    </source>
</evidence>
<dbReference type="PROSITE" id="PS50109">
    <property type="entry name" value="HIS_KIN"/>
    <property type="match status" value="1"/>
</dbReference>
<keyword evidence="9" id="KW-0067">ATP-binding</keyword>
<evidence type="ECO:0000256" key="5">
    <source>
        <dbReference type="ARBA" id="ARBA00022553"/>
    </source>
</evidence>
<dbReference type="CDD" id="cd00082">
    <property type="entry name" value="HisKA"/>
    <property type="match status" value="1"/>
</dbReference>